<evidence type="ECO:0000256" key="5">
    <source>
        <dbReference type="SAM" id="SignalP"/>
    </source>
</evidence>
<feature type="signal peptide" evidence="5">
    <location>
        <begin position="1"/>
        <end position="26"/>
    </location>
</feature>
<dbReference type="PRINTS" id="PR00337">
    <property type="entry name" value="LEUILEVALBP"/>
</dbReference>
<dbReference type="Pfam" id="PF13458">
    <property type="entry name" value="Peripla_BP_6"/>
    <property type="match status" value="1"/>
</dbReference>
<protein>
    <submittedName>
        <fullName evidence="7">ABC transporter substrate-binding protein</fullName>
    </submittedName>
</protein>
<evidence type="ECO:0000256" key="1">
    <source>
        <dbReference type="ARBA" id="ARBA00010062"/>
    </source>
</evidence>
<name>A0A3S3SAI8_9BURK</name>
<organism evidence="7 8">
    <name type="scientific">Rubrivivax albus</name>
    <dbReference type="NCBI Taxonomy" id="2499835"/>
    <lineage>
        <taxon>Bacteria</taxon>
        <taxon>Pseudomonadati</taxon>
        <taxon>Pseudomonadota</taxon>
        <taxon>Betaproteobacteria</taxon>
        <taxon>Burkholderiales</taxon>
        <taxon>Sphaerotilaceae</taxon>
        <taxon>Rubrivivax</taxon>
    </lineage>
</organism>
<evidence type="ECO:0000259" key="6">
    <source>
        <dbReference type="Pfam" id="PF13458"/>
    </source>
</evidence>
<dbReference type="EMBL" id="SACT01000007">
    <property type="protein sequence ID" value="RVT49734.1"/>
    <property type="molecule type" value="Genomic_DNA"/>
</dbReference>
<gene>
    <name evidence="7" type="ORF">ENE75_19025</name>
</gene>
<keyword evidence="3 5" id="KW-0732">Signal</keyword>
<dbReference type="InterPro" id="IPR028081">
    <property type="entry name" value="Leu-bd"/>
</dbReference>
<proteinExistence type="inferred from homology"/>
<keyword evidence="2" id="KW-0813">Transport</keyword>
<dbReference type="CDD" id="cd06335">
    <property type="entry name" value="PBP1_ABC_ligand_binding-like"/>
    <property type="match status" value="1"/>
</dbReference>
<evidence type="ECO:0000256" key="4">
    <source>
        <dbReference type="ARBA" id="ARBA00022970"/>
    </source>
</evidence>
<dbReference type="AlphaFoldDB" id="A0A3S3SAI8"/>
<dbReference type="InterPro" id="IPR000709">
    <property type="entry name" value="Leu_Ile_Val-bd"/>
</dbReference>
<dbReference type="Gene3D" id="3.40.50.2300">
    <property type="match status" value="2"/>
</dbReference>
<sequence length="409" mass="44450">MDAPVKRRIVTFLFALPGLWAGVAPAQTNGAGAPIRIGLIAPLSGGSADFGTSMHHGARLAVDEINALGGYLGRPLELVVRDDRAVPDTGLAAAEELVQRERVDFTIGFCNTGVALRALEVFERARHLLMVPCSQGTAVTTRTPPAKSHVFRMAPRDDMNAAALVREIVDRRGLKRVALLADRTGYGEGGLRDLTAQLAQRGLAPVHVARFALGVTSLRDELAQARAAGAEAVVNYTVGPEQAVAVRSRAELGWRVPYFAPWPLSFASVLQQAGPDALEGTLTVQSIIQDAAHERRSTFIARYAKAYPAERPIGSLMAAAQSYDAVHLMLRALFQTRGATDGPALKAALEDLREPYRGVVTTYDKPFDATDHDAFSERMIWLGEWKRGRIVYHDPSDARLSAMIRRKRE</sequence>
<comment type="similarity">
    <text evidence="1">Belongs to the leucine-binding protein family.</text>
</comment>
<dbReference type="InterPro" id="IPR028082">
    <property type="entry name" value="Peripla_BP_I"/>
</dbReference>
<evidence type="ECO:0000313" key="8">
    <source>
        <dbReference type="Proteomes" id="UP000288178"/>
    </source>
</evidence>
<comment type="caution">
    <text evidence="7">The sequence shown here is derived from an EMBL/GenBank/DDBJ whole genome shotgun (WGS) entry which is preliminary data.</text>
</comment>
<dbReference type="GO" id="GO:0006865">
    <property type="term" value="P:amino acid transport"/>
    <property type="evidence" value="ECO:0007669"/>
    <property type="project" value="UniProtKB-KW"/>
</dbReference>
<dbReference type="PANTHER" id="PTHR30483:SF6">
    <property type="entry name" value="PERIPLASMIC BINDING PROTEIN OF ABC TRANSPORTER FOR NATURAL AMINO ACIDS"/>
    <property type="match status" value="1"/>
</dbReference>
<evidence type="ECO:0000256" key="2">
    <source>
        <dbReference type="ARBA" id="ARBA00022448"/>
    </source>
</evidence>
<dbReference type="InterPro" id="IPR051010">
    <property type="entry name" value="BCAA_transport"/>
</dbReference>
<dbReference type="PANTHER" id="PTHR30483">
    <property type="entry name" value="LEUCINE-SPECIFIC-BINDING PROTEIN"/>
    <property type="match status" value="1"/>
</dbReference>
<reference evidence="7 8" key="1">
    <citation type="submission" date="2019-01" db="EMBL/GenBank/DDBJ databases">
        <authorList>
            <person name="Chen W.-M."/>
        </authorList>
    </citation>
    <scope>NUCLEOTIDE SEQUENCE [LARGE SCALE GENOMIC DNA]</scope>
    <source>
        <strain evidence="7 8">ICH-3</strain>
    </source>
</reference>
<accession>A0A3S3SAI8</accession>
<evidence type="ECO:0000313" key="7">
    <source>
        <dbReference type="EMBL" id="RVT49734.1"/>
    </source>
</evidence>
<evidence type="ECO:0000256" key="3">
    <source>
        <dbReference type="ARBA" id="ARBA00022729"/>
    </source>
</evidence>
<feature type="chain" id="PRO_5018598483" evidence="5">
    <location>
        <begin position="27"/>
        <end position="409"/>
    </location>
</feature>
<keyword evidence="4" id="KW-0029">Amino-acid transport</keyword>
<dbReference type="SUPFAM" id="SSF53822">
    <property type="entry name" value="Periplasmic binding protein-like I"/>
    <property type="match status" value="1"/>
</dbReference>
<feature type="domain" description="Leucine-binding protein" evidence="6">
    <location>
        <begin position="34"/>
        <end position="386"/>
    </location>
</feature>
<keyword evidence="8" id="KW-1185">Reference proteome</keyword>
<dbReference type="Proteomes" id="UP000288178">
    <property type="component" value="Unassembled WGS sequence"/>
</dbReference>